<sequence length="185" mass="22100">MISPLQSEIEELCTKFSNVQIMQLPYIFKDYDDYNAREEIFNAIVELSSTFSGFRLKQLAYSIYHHYQYSTTEKLNEANITQRELMVPVLQKMVLSGIALFRIEIFINTITNESDKEYLSSAPVFLYAHEEQLKEMINHFIHKREDLGKDEERRKKYPHNHLWWKPKQFNDTACRDVVAEYMLED</sequence>
<protein>
    <submittedName>
        <fullName evidence="1">Uncharacterized protein</fullName>
    </submittedName>
</protein>
<reference evidence="2" key="1">
    <citation type="journal article" date="2008" name="Nat. Genet.">
        <title>The Pristionchus pacificus genome provides a unique perspective on nematode lifestyle and parasitism.</title>
        <authorList>
            <person name="Dieterich C."/>
            <person name="Clifton S.W."/>
            <person name="Schuster L.N."/>
            <person name="Chinwalla A."/>
            <person name="Delehaunty K."/>
            <person name="Dinkelacker I."/>
            <person name="Fulton L."/>
            <person name="Fulton R."/>
            <person name="Godfrey J."/>
            <person name="Minx P."/>
            <person name="Mitreva M."/>
            <person name="Roeseler W."/>
            <person name="Tian H."/>
            <person name="Witte H."/>
            <person name="Yang S.P."/>
            <person name="Wilson R.K."/>
            <person name="Sommer R.J."/>
        </authorList>
    </citation>
    <scope>NUCLEOTIDE SEQUENCE [LARGE SCALE GENOMIC DNA]</scope>
    <source>
        <strain evidence="2">PS312</strain>
    </source>
</reference>
<evidence type="ECO:0000313" key="1">
    <source>
        <dbReference type="EnsemblMetazoa" id="PPA21661.1"/>
    </source>
</evidence>
<accession>A0A2A6D025</accession>
<reference evidence="1" key="2">
    <citation type="submission" date="2022-06" db="UniProtKB">
        <authorList>
            <consortium name="EnsemblMetazoa"/>
        </authorList>
    </citation>
    <scope>IDENTIFICATION</scope>
    <source>
        <strain evidence="1">PS312</strain>
    </source>
</reference>
<dbReference type="Proteomes" id="UP000005239">
    <property type="component" value="Unassembled WGS sequence"/>
</dbReference>
<evidence type="ECO:0000313" key="2">
    <source>
        <dbReference type="Proteomes" id="UP000005239"/>
    </source>
</evidence>
<dbReference type="EnsemblMetazoa" id="PPA21661.1">
    <property type="protein sequence ID" value="PPA21661.1"/>
    <property type="gene ID" value="WBGene00111215"/>
</dbReference>
<proteinExistence type="predicted"/>
<name>A0A2A6D025_PRIPA</name>
<dbReference type="AlphaFoldDB" id="A0A2A6D025"/>
<gene>
    <name evidence="1" type="primary">WBGene00111215</name>
</gene>
<keyword evidence="2" id="KW-1185">Reference proteome</keyword>
<organism evidence="1 2">
    <name type="scientific">Pristionchus pacificus</name>
    <name type="common">Parasitic nematode worm</name>
    <dbReference type="NCBI Taxonomy" id="54126"/>
    <lineage>
        <taxon>Eukaryota</taxon>
        <taxon>Metazoa</taxon>
        <taxon>Ecdysozoa</taxon>
        <taxon>Nematoda</taxon>
        <taxon>Chromadorea</taxon>
        <taxon>Rhabditida</taxon>
        <taxon>Rhabditina</taxon>
        <taxon>Diplogasteromorpha</taxon>
        <taxon>Diplogasteroidea</taxon>
        <taxon>Neodiplogasteridae</taxon>
        <taxon>Pristionchus</taxon>
    </lineage>
</organism>
<accession>A0A8R1YGQ5</accession>